<dbReference type="RefSeq" id="WP_388039183.1">
    <property type="nucleotide sequence ID" value="NZ_JBHUEK010000022.1"/>
</dbReference>
<dbReference type="EC" id="3.6.1.55" evidence="8"/>
<keyword evidence="6" id="KW-0464">Manganese</keyword>
<keyword evidence="9" id="KW-1185">Reference proteome</keyword>
<keyword evidence="3" id="KW-0479">Metal-binding</keyword>
<evidence type="ECO:0000256" key="6">
    <source>
        <dbReference type="ARBA" id="ARBA00023211"/>
    </source>
</evidence>
<evidence type="ECO:0000256" key="2">
    <source>
        <dbReference type="ARBA" id="ARBA00001946"/>
    </source>
</evidence>
<evidence type="ECO:0000313" key="8">
    <source>
        <dbReference type="EMBL" id="MFD1779801.1"/>
    </source>
</evidence>
<dbReference type="SUPFAM" id="SSF55811">
    <property type="entry name" value="Nudix"/>
    <property type="match status" value="1"/>
</dbReference>
<evidence type="ECO:0000256" key="5">
    <source>
        <dbReference type="ARBA" id="ARBA00022842"/>
    </source>
</evidence>
<sequence>MEIDKIVNVVKERTPSLLGRGDFKRFSILLPLIKKDNDVHILFEVRSNQLRRQPGEICFPGGKMDPTDRDERHTAIRETMEELGLNESDITNVSPLDYFVSPFGTIIYPFVGVINNPDEIQPNPAEVGEVFSVPLSFFQSNPPQIFKVKFHVEPEENFPFNDIIGGENYKWQVRGMDECFYYYEDRVIWGLTAGILKHFLEVIEKSPK</sequence>
<reference evidence="9" key="1">
    <citation type="journal article" date="2019" name="Int. J. Syst. Evol. Microbiol.">
        <title>The Global Catalogue of Microorganisms (GCM) 10K type strain sequencing project: providing services to taxonomists for standard genome sequencing and annotation.</title>
        <authorList>
            <consortium name="The Broad Institute Genomics Platform"/>
            <consortium name="The Broad Institute Genome Sequencing Center for Infectious Disease"/>
            <person name="Wu L."/>
            <person name="Ma J."/>
        </authorList>
    </citation>
    <scope>NUCLEOTIDE SEQUENCE [LARGE SCALE GENOMIC DNA]</scope>
    <source>
        <strain evidence="9">CCUG 15531</strain>
    </source>
</reference>
<evidence type="ECO:0000256" key="1">
    <source>
        <dbReference type="ARBA" id="ARBA00001936"/>
    </source>
</evidence>
<evidence type="ECO:0000256" key="4">
    <source>
        <dbReference type="ARBA" id="ARBA00022801"/>
    </source>
</evidence>
<gene>
    <name evidence="8" type="ORF">ACFSFW_14135</name>
</gene>
<name>A0ABW4MQH9_9BACI</name>
<comment type="caution">
    <text evidence="8">The sequence shown here is derived from an EMBL/GenBank/DDBJ whole genome shotgun (WGS) entry which is preliminary data.</text>
</comment>
<dbReference type="GO" id="GO:0035539">
    <property type="term" value="F:8-oxo-7,8-dihydrodeoxyguanosine triphosphate pyrophosphatase activity"/>
    <property type="evidence" value="ECO:0007669"/>
    <property type="project" value="UniProtKB-EC"/>
</dbReference>
<organism evidence="8 9">
    <name type="scientific">Fredinandcohnia salidurans</name>
    <dbReference type="NCBI Taxonomy" id="2595041"/>
    <lineage>
        <taxon>Bacteria</taxon>
        <taxon>Bacillati</taxon>
        <taxon>Bacillota</taxon>
        <taxon>Bacilli</taxon>
        <taxon>Bacillales</taxon>
        <taxon>Bacillaceae</taxon>
        <taxon>Fredinandcohnia</taxon>
    </lineage>
</organism>
<dbReference type="Gene3D" id="3.90.79.10">
    <property type="entry name" value="Nucleoside Triphosphate Pyrophosphohydrolase"/>
    <property type="match status" value="1"/>
</dbReference>
<comment type="cofactor">
    <cofactor evidence="2">
        <name>Mg(2+)</name>
        <dbReference type="ChEBI" id="CHEBI:18420"/>
    </cofactor>
</comment>
<proteinExistence type="predicted"/>
<comment type="cofactor">
    <cofactor evidence="1">
        <name>Mn(2+)</name>
        <dbReference type="ChEBI" id="CHEBI:29035"/>
    </cofactor>
</comment>
<dbReference type="EMBL" id="JBHUEK010000022">
    <property type="protein sequence ID" value="MFD1779801.1"/>
    <property type="molecule type" value="Genomic_DNA"/>
</dbReference>
<protein>
    <submittedName>
        <fullName evidence="8">NUDIX hydrolase</fullName>
        <ecNumber evidence="8">3.6.1.55</ecNumber>
    </submittedName>
</protein>
<keyword evidence="5" id="KW-0460">Magnesium</keyword>
<dbReference type="InterPro" id="IPR045121">
    <property type="entry name" value="CoAse"/>
</dbReference>
<feature type="domain" description="Nudix hydrolase" evidence="7">
    <location>
        <begin position="23"/>
        <end position="156"/>
    </location>
</feature>
<dbReference type="CDD" id="cd03426">
    <property type="entry name" value="NUDIX_CoAse_Nudt7"/>
    <property type="match status" value="1"/>
</dbReference>
<evidence type="ECO:0000313" key="9">
    <source>
        <dbReference type="Proteomes" id="UP001597227"/>
    </source>
</evidence>
<dbReference type="PANTHER" id="PTHR12992">
    <property type="entry name" value="NUDIX HYDROLASE"/>
    <property type="match status" value="1"/>
</dbReference>
<keyword evidence="4 8" id="KW-0378">Hydrolase</keyword>
<dbReference type="InterPro" id="IPR015797">
    <property type="entry name" value="NUDIX_hydrolase-like_dom_sf"/>
</dbReference>
<evidence type="ECO:0000259" key="7">
    <source>
        <dbReference type="PROSITE" id="PS51462"/>
    </source>
</evidence>
<dbReference type="InterPro" id="IPR000086">
    <property type="entry name" value="NUDIX_hydrolase_dom"/>
</dbReference>
<dbReference type="PROSITE" id="PS51462">
    <property type="entry name" value="NUDIX"/>
    <property type="match status" value="1"/>
</dbReference>
<dbReference type="Proteomes" id="UP001597227">
    <property type="component" value="Unassembled WGS sequence"/>
</dbReference>
<dbReference type="Pfam" id="PF00293">
    <property type="entry name" value="NUDIX"/>
    <property type="match status" value="1"/>
</dbReference>
<evidence type="ECO:0000256" key="3">
    <source>
        <dbReference type="ARBA" id="ARBA00022723"/>
    </source>
</evidence>
<accession>A0ABW4MQH9</accession>
<dbReference type="PANTHER" id="PTHR12992:SF11">
    <property type="entry name" value="MITOCHONDRIAL COENZYME A DIPHOSPHATASE NUDT8"/>
    <property type="match status" value="1"/>
</dbReference>